<protein>
    <submittedName>
        <fullName evidence="3">Aryl hydrocarbon receptor nuclear translocator-like</fullName>
    </submittedName>
</protein>
<name>A0A6J1W6R1_9SAUR</name>
<dbReference type="RefSeq" id="XP_026548079.1">
    <property type="nucleotide sequence ID" value="XM_026692294.1"/>
</dbReference>
<accession>A0A6J1W6R1</accession>
<proteinExistence type="predicted"/>
<organism evidence="2 3">
    <name type="scientific">Notechis scutatus</name>
    <name type="common">mainland tiger snake</name>
    <dbReference type="NCBI Taxonomy" id="8663"/>
    <lineage>
        <taxon>Eukaryota</taxon>
        <taxon>Metazoa</taxon>
        <taxon>Chordata</taxon>
        <taxon>Craniata</taxon>
        <taxon>Vertebrata</taxon>
        <taxon>Euteleostomi</taxon>
        <taxon>Lepidosauria</taxon>
        <taxon>Squamata</taxon>
        <taxon>Bifurcata</taxon>
        <taxon>Unidentata</taxon>
        <taxon>Episquamata</taxon>
        <taxon>Toxicofera</taxon>
        <taxon>Serpentes</taxon>
        <taxon>Colubroidea</taxon>
        <taxon>Elapidae</taxon>
        <taxon>Hydrophiinae</taxon>
        <taxon>Notechis</taxon>
    </lineage>
</organism>
<reference evidence="3" key="1">
    <citation type="submission" date="2025-08" db="UniProtKB">
        <authorList>
            <consortium name="RefSeq"/>
        </authorList>
    </citation>
    <scope>IDENTIFICATION</scope>
</reference>
<feature type="compositionally biased region" description="Basic and acidic residues" evidence="1">
    <location>
        <begin position="100"/>
        <end position="116"/>
    </location>
</feature>
<keyword evidence="2" id="KW-1185">Reference proteome</keyword>
<feature type="compositionally biased region" description="Low complexity" evidence="1">
    <location>
        <begin position="41"/>
        <end position="77"/>
    </location>
</feature>
<dbReference type="GeneID" id="113429776"/>
<dbReference type="AlphaFoldDB" id="A0A6J1W6R1"/>
<dbReference type="Proteomes" id="UP000504612">
    <property type="component" value="Unplaced"/>
</dbReference>
<sequence>MGARVASGHRPLGPAPAGLARHRHLGPGASEGRRSPGGGAPACVAMATAAAEQEMASDVSPLGAASGTPGPAAGSLSQRSSKRRTGLEFDDDGEGNSKFLRCEDDQLSTDKERFAR</sequence>
<gene>
    <name evidence="3" type="primary">LOC113429776</name>
</gene>
<dbReference type="KEGG" id="nss:113429776"/>
<evidence type="ECO:0000313" key="2">
    <source>
        <dbReference type="Proteomes" id="UP000504612"/>
    </source>
</evidence>
<evidence type="ECO:0000256" key="1">
    <source>
        <dbReference type="SAM" id="MobiDB-lite"/>
    </source>
</evidence>
<evidence type="ECO:0000313" key="3">
    <source>
        <dbReference type="RefSeq" id="XP_026548079.1"/>
    </source>
</evidence>
<feature type="region of interest" description="Disordered" evidence="1">
    <location>
        <begin position="1"/>
        <end position="116"/>
    </location>
</feature>